<dbReference type="STRING" id="33097.A0A150GI24"/>
<dbReference type="EMBL" id="LSYV01000022">
    <property type="protein sequence ID" value="KXZ49482.1"/>
    <property type="molecule type" value="Genomic_DNA"/>
</dbReference>
<accession>A0A150GI24</accession>
<organism evidence="1 2">
    <name type="scientific">Gonium pectorale</name>
    <name type="common">Green alga</name>
    <dbReference type="NCBI Taxonomy" id="33097"/>
    <lineage>
        <taxon>Eukaryota</taxon>
        <taxon>Viridiplantae</taxon>
        <taxon>Chlorophyta</taxon>
        <taxon>core chlorophytes</taxon>
        <taxon>Chlorophyceae</taxon>
        <taxon>CS clade</taxon>
        <taxon>Chlamydomonadales</taxon>
        <taxon>Volvocaceae</taxon>
        <taxon>Gonium</taxon>
    </lineage>
</organism>
<proteinExistence type="predicted"/>
<evidence type="ECO:0000313" key="2">
    <source>
        <dbReference type="Proteomes" id="UP000075714"/>
    </source>
</evidence>
<comment type="caution">
    <text evidence="1">The sequence shown here is derived from an EMBL/GenBank/DDBJ whole genome shotgun (WGS) entry which is preliminary data.</text>
</comment>
<protein>
    <submittedName>
        <fullName evidence="1">Uncharacterized protein</fullName>
    </submittedName>
</protein>
<dbReference type="Proteomes" id="UP000075714">
    <property type="component" value="Unassembled WGS sequence"/>
</dbReference>
<reference evidence="2" key="1">
    <citation type="journal article" date="2016" name="Nat. Commun.">
        <title>The Gonium pectorale genome demonstrates co-option of cell cycle regulation during the evolution of multicellularity.</title>
        <authorList>
            <person name="Hanschen E.R."/>
            <person name="Marriage T.N."/>
            <person name="Ferris P.J."/>
            <person name="Hamaji T."/>
            <person name="Toyoda A."/>
            <person name="Fujiyama A."/>
            <person name="Neme R."/>
            <person name="Noguchi H."/>
            <person name="Minakuchi Y."/>
            <person name="Suzuki M."/>
            <person name="Kawai-Toyooka H."/>
            <person name="Smith D.R."/>
            <person name="Sparks H."/>
            <person name="Anderson J."/>
            <person name="Bakaric R."/>
            <person name="Luria V."/>
            <person name="Karger A."/>
            <person name="Kirschner M.W."/>
            <person name="Durand P.M."/>
            <person name="Michod R.E."/>
            <person name="Nozaki H."/>
            <person name="Olson B.J."/>
        </authorList>
    </citation>
    <scope>NUCLEOTIDE SEQUENCE [LARGE SCALE GENOMIC DNA]</scope>
    <source>
        <strain evidence="2">NIES-2863</strain>
    </source>
</reference>
<gene>
    <name evidence="1" type="ORF">GPECTOR_21g708</name>
</gene>
<dbReference type="AlphaFoldDB" id="A0A150GI24"/>
<name>A0A150GI24_GONPE</name>
<evidence type="ECO:0000313" key="1">
    <source>
        <dbReference type="EMBL" id="KXZ49482.1"/>
    </source>
</evidence>
<dbReference type="OrthoDB" id="531889at2759"/>
<keyword evidence="2" id="KW-1185">Reference proteome</keyword>
<sequence length="251" mass="26276">MVTVSSNTDSRAIPSIADGNDNTQWQSDACLPTGFSQRPAMNPLLRLCGGKSPLGAPSSLCSASSGSSGLGNSTDTDVYTSATIEPASGQACFTASLPNGPHTAYRIIVKGWYGLSTGAPNVSVYLLTQAAGTNATSKVLAMNLTKGAPYDYNTFPAAGEWKVGWRGCGRCGRAPGERIPLPEVAVQVTSCVECAVVDMGDIKEVGVLRFRFWSPDAIYTNMSVSADGVEWDVIRVSSARVRAEGPGISVR</sequence>